<evidence type="ECO:0000313" key="2">
    <source>
        <dbReference type="Proteomes" id="UP000278807"/>
    </source>
</evidence>
<protein>
    <submittedName>
        <fullName evidence="1 3">Uncharacterized protein</fullName>
    </submittedName>
</protein>
<dbReference type="AlphaFoldDB" id="A0A0R3TJD3"/>
<proteinExistence type="predicted"/>
<reference evidence="1 2" key="2">
    <citation type="submission" date="2018-11" db="EMBL/GenBank/DDBJ databases">
        <authorList>
            <consortium name="Pathogen Informatics"/>
        </authorList>
    </citation>
    <scope>NUCLEOTIDE SEQUENCE [LARGE SCALE GENOMIC DNA]</scope>
</reference>
<evidence type="ECO:0000313" key="3">
    <source>
        <dbReference type="WBParaSite" id="HNAJ_0000717701-mRNA-1"/>
    </source>
</evidence>
<sequence length="270" mass="31578">MTRMPDFDDLVESNEYVRNRYLACHDRLVVILWGSFQRAIADLTQLYKEKLDNQHCDQHYLLQALGRIGHFHTMSQRALQLVEELGKDLGYDVGRLLVRDAISWSSQSMTPLEIYKITLCPFGPNLGKKRRRISSLKHCRKCNRLRRQKSKRQRCILQSPLVENNLNQLSSINSFEFFPATCDRQKDFTFSCEQLSSPFPSTHVNVSPPSKDLYQYPFDLIATPIKSKLKRPNSDFRDYQDFGLTDSMSKVCLHQKVKKPRREPMLDDPF</sequence>
<dbReference type="OrthoDB" id="6285352at2759"/>
<name>A0A0R3TJD3_RODNA</name>
<gene>
    <name evidence="1" type="ORF">HNAJ_LOCUS7173</name>
</gene>
<accession>A0A0R3TJD3</accession>
<dbReference type="Proteomes" id="UP000278807">
    <property type="component" value="Unassembled WGS sequence"/>
</dbReference>
<keyword evidence="2" id="KW-1185">Reference proteome</keyword>
<dbReference type="EMBL" id="UZAE01012012">
    <property type="protein sequence ID" value="VDO03033.1"/>
    <property type="molecule type" value="Genomic_DNA"/>
</dbReference>
<organism evidence="3">
    <name type="scientific">Rodentolepis nana</name>
    <name type="common">Dwarf tapeworm</name>
    <name type="synonym">Hymenolepis nana</name>
    <dbReference type="NCBI Taxonomy" id="102285"/>
    <lineage>
        <taxon>Eukaryota</taxon>
        <taxon>Metazoa</taxon>
        <taxon>Spiralia</taxon>
        <taxon>Lophotrochozoa</taxon>
        <taxon>Platyhelminthes</taxon>
        <taxon>Cestoda</taxon>
        <taxon>Eucestoda</taxon>
        <taxon>Cyclophyllidea</taxon>
        <taxon>Hymenolepididae</taxon>
        <taxon>Rodentolepis</taxon>
    </lineage>
</organism>
<evidence type="ECO:0000313" key="1">
    <source>
        <dbReference type="EMBL" id="VDO03033.1"/>
    </source>
</evidence>
<dbReference type="WBParaSite" id="HNAJ_0000717701-mRNA-1">
    <property type="protein sequence ID" value="HNAJ_0000717701-mRNA-1"/>
    <property type="gene ID" value="HNAJ_0000717701"/>
</dbReference>
<reference evidence="3" key="1">
    <citation type="submission" date="2017-02" db="UniProtKB">
        <authorList>
            <consortium name="WormBaseParasite"/>
        </authorList>
    </citation>
    <scope>IDENTIFICATION</scope>
</reference>